<dbReference type="Proteomes" id="UP000199025">
    <property type="component" value="Unassembled WGS sequence"/>
</dbReference>
<dbReference type="EMBL" id="FORP01000011">
    <property type="protein sequence ID" value="SFJ96749.1"/>
    <property type="molecule type" value="Genomic_DNA"/>
</dbReference>
<proteinExistence type="predicted"/>
<dbReference type="AlphaFoldDB" id="A0A1I3VNR1"/>
<feature type="domain" description="UGSC-like" evidence="1">
    <location>
        <begin position="5"/>
        <end position="175"/>
    </location>
</feature>
<sequence>MFEAMIDPTGRPGAGAARGALAPRPASLAGLTVGLLANTKKNAETFLDEVGALLTEEHGVANLVRRKKLNIAEAAPEEIRKELVEACDVVVVGVGDCGSCSASAIADGLLLEAGGVPAVVICSEAFVATADAMADLKGAKGYTYARTPHPVAPLERDEVRERAVRILPDLLGVLTTSGATAAA</sequence>
<evidence type="ECO:0000313" key="2">
    <source>
        <dbReference type="EMBL" id="SFJ96749.1"/>
    </source>
</evidence>
<dbReference type="OrthoDB" id="2990547at2"/>
<gene>
    <name evidence="2" type="ORF">SAMN05421835_111122</name>
</gene>
<dbReference type="NCBIfam" id="NF041046">
    <property type="entry name" value="UGSC_fam"/>
    <property type="match status" value="1"/>
</dbReference>
<keyword evidence="3" id="KW-1185">Reference proteome</keyword>
<dbReference type="InterPro" id="IPR057767">
    <property type="entry name" value="UGSC-like_dom"/>
</dbReference>
<dbReference type="Pfam" id="PF24696">
    <property type="entry name" value="UGSC"/>
    <property type="match status" value="1"/>
</dbReference>
<organism evidence="2 3">
    <name type="scientific">Amycolatopsis sacchari</name>
    <dbReference type="NCBI Taxonomy" id="115433"/>
    <lineage>
        <taxon>Bacteria</taxon>
        <taxon>Bacillati</taxon>
        <taxon>Actinomycetota</taxon>
        <taxon>Actinomycetes</taxon>
        <taxon>Pseudonocardiales</taxon>
        <taxon>Pseudonocardiaceae</taxon>
        <taxon>Amycolatopsis</taxon>
    </lineage>
</organism>
<evidence type="ECO:0000313" key="3">
    <source>
        <dbReference type="Proteomes" id="UP000199025"/>
    </source>
</evidence>
<reference evidence="2 3" key="1">
    <citation type="submission" date="2016-10" db="EMBL/GenBank/DDBJ databases">
        <authorList>
            <person name="de Groot N.N."/>
        </authorList>
    </citation>
    <scope>NUCLEOTIDE SEQUENCE [LARGE SCALE GENOMIC DNA]</scope>
    <source>
        <strain evidence="2 3">DSM 44468</strain>
    </source>
</reference>
<dbReference type="InterPro" id="IPR049831">
    <property type="entry name" value="UGSC_seleno"/>
</dbReference>
<dbReference type="STRING" id="115433.SAMN05421835_111122"/>
<evidence type="ECO:0000259" key="1">
    <source>
        <dbReference type="Pfam" id="PF24696"/>
    </source>
</evidence>
<accession>A0A1I3VNR1</accession>
<name>A0A1I3VNR1_9PSEU</name>
<dbReference type="RefSeq" id="WP_091509656.1">
    <property type="nucleotide sequence ID" value="NZ_FORP01000011.1"/>
</dbReference>
<protein>
    <recommendedName>
        <fullName evidence="1">UGSC-like domain-containing protein</fullName>
    </recommendedName>
</protein>